<dbReference type="Proteomes" id="UP000424527">
    <property type="component" value="Unassembled WGS sequence"/>
</dbReference>
<gene>
    <name evidence="2" type="ORF">D5F01_LYC23666</name>
</gene>
<feature type="compositionally biased region" description="Polar residues" evidence="1">
    <location>
        <begin position="16"/>
        <end position="36"/>
    </location>
</feature>
<organism evidence="2 3">
    <name type="scientific">Larimichthys crocea</name>
    <name type="common">Large yellow croaker</name>
    <name type="synonym">Pseudosciaena crocea</name>
    <dbReference type="NCBI Taxonomy" id="215358"/>
    <lineage>
        <taxon>Eukaryota</taxon>
        <taxon>Metazoa</taxon>
        <taxon>Chordata</taxon>
        <taxon>Craniata</taxon>
        <taxon>Vertebrata</taxon>
        <taxon>Euteleostomi</taxon>
        <taxon>Actinopterygii</taxon>
        <taxon>Neopterygii</taxon>
        <taxon>Teleostei</taxon>
        <taxon>Neoteleostei</taxon>
        <taxon>Acanthomorphata</taxon>
        <taxon>Eupercaria</taxon>
        <taxon>Sciaenidae</taxon>
        <taxon>Larimichthys</taxon>
    </lineage>
</organism>
<evidence type="ECO:0008006" key="4">
    <source>
        <dbReference type="Google" id="ProtNLM"/>
    </source>
</evidence>
<proteinExistence type="predicted"/>
<accession>A0A6G0HI74</accession>
<evidence type="ECO:0000256" key="1">
    <source>
        <dbReference type="SAM" id="MobiDB-lite"/>
    </source>
</evidence>
<dbReference type="InterPro" id="IPR004244">
    <property type="entry name" value="Transposase_22"/>
</dbReference>
<feature type="region of interest" description="Disordered" evidence="1">
    <location>
        <begin position="261"/>
        <end position="283"/>
    </location>
</feature>
<name>A0A6G0HI74_LARCR</name>
<dbReference type="EMBL" id="REGW02000024">
    <property type="protein sequence ID" value="KAE8278747.1"/>
    <property type="molecule type" value="Genomic_DNA"/>
</dbReference>
<dbReference type="AlphaFoldDB" id="A0A6G0HI74"/>
<protein>
    <recommendedName>
        <fullName evidence="4">LINE-1 type transposase domain-containing protein 1</fullName>
    </recommendedName>
</protein>
<comment type="caution">
    <text evidence="2">The sequence shown here is derived from an EMBL/GenBank/DDBJ whole genome shotgun (WGS) entry which is preliminary data.</text>
</comment>
<reference evidence="2 3" key="1">
    <citation type="submission" date="2019-07" db="EMBL/GenBank/DDBJ databases">
        <title>Chromosome genome assembly for large yellow croaker.</title>
        <authorList>
            <person name="Xiao S."/>
        </authorList>
    </citation>
    <scope>NUCLEOTIDE SEQUENCE [LARGE SCALE GENOMIC DNA]</scope>
    <source>
        <strain evidence="2">JMULYC20181020</strain>
        <tissue evidence="2">Muscle</tissue>
    </source>
</reference>
<sequence length="283" mass="31894">MGGRAKPNKNTDKSKGNSSQTQKPNSSMLADSNTDPIASLRTGMEGISKQIQALQNELKADIKSFKEEITTQVKREMSDLKADIDQKFATVSNDIQEQNEKIDAILTRTEEVEAWSSEANTVLLEVLREQSKTRDKLEDLEARSRRNNLRIYGIPKDTEKGQTLAFVKEWLSTELSIDTDLQIQRAHRALAAKPKADKPPRGKKTYENAQEAVAELRRRGIEVDNLTRESTGVSLLERLQSTEVSSWHRVEGGRVAAVASRRAKQKLQEFQHNSRGRGHTEKD</sequence>
<dbReference type="Gene3D" id="3.30.70.1820">
    <property type="entry name" value="L1 transposable element, RRM domain"/>
    <property type="match status" value="1"/>
</dbReference>
<evidence type="ECO:0000313" key="3">
    <source>
        <dbReference type="Proteomes" id="UP000424527"/>
    </source>
</evidence>
<dbReference type="PANTHER" id="PTHR11505">
    <property type="entry name" value="L1 TRANSPOSABLE ELEMENT-RELATED"/>
    <property type="match status" value="1"/>
</dbReference>
<feature type="region of interest" description="Disordered" evidence="1">
    <location>
        <begin position="1"/>
        <end position="43"/>
    </location>
</feature>
<evidence type="ECO:0000313" key="2">
    <source>
        <dbReference type="EMBL" id="KAE8278747.1"/>
    </source>
</evidence>
<keyword evidence="3" id="KW-1185">Reference proteome</keyword>